<feature type="signal peptide" evidence="2">
    <location>
        <begin position="1"/>
        <end position="23"/>
    </location>
</feature>
<name>A0ABM7VAU5_9BACT</name>
<accession>A0ABM7VAU5</accession>
<evidence type="ECO:0000256" key="2">
    <source>
        <dbReference type="SAM" id="SignalP"/>
    </source>
</evidence>
<keyword evidence="2" id="KW-0732">Signal</keyword>
<dbReference type="InterPro" id="IPR015197">
    <property type="entry name" value="PngaseF_C"/>
</dbReference>
<evidence type="ECO:0000259" key="3">
    <source>
        <dbReference type="SMART" id="SM01290"/>
    </source>
</evidence>
<dbReference type="InterPro" id="IPR014784">
    <property type="entry name" value="Cu2_ascorb_mOase-like_C"/>
</dbReference>
<dbReference type="InterPro" id="IPR015196">
    <property type="entry name" value="PngaseF_N"/>
</dbReference>
<feature type="domain" description="Peptide-N-glycosidase F N-terminal" evidence="3">
    <location>
        <begin position="205"/>
        <end position="387"/>
    </location>
</feature>
<reference evidence="4 5" key="1">
    <citation type="submission" date="2021-12" db="EMBL/GenBank/DDBJ databases">
        <title>Genome sequencing of bacteria with rrn-lacking chromosome and rrn-plasmid.</title>
        <authorList>
            <person name="Anda M."/>
            <person name="Iwasaki W."/>
        </authorList>
    </citation>
    <scope>NUCLEOTIDE SEQUENCE [LARGE SCALE GENOMIC DNA]</scope>
    <source>
        <strain evidence="4 5">NBRC 101262</strain>
    </source>
</reference>
<keyword evidence="1" id="KW-1015">Disulfide bond</keyword>
<dbReference type="Proteomes" id="UP001354989">
    <property type="component" value="Chromosome"/>
</dbReference>
<organism evidence="4 5">
    <name type="scientific">Persicobacter psychrovividus</name>
    <dbReference type="NCBI Taxonomy" id="387638"/>
    <lineage>
        <taxon>Bacteria</taxon>
        <taxon>Pseudomonadati</taxon>
        <taxon>Bacteroidota</taxon>
        <taxon>Cytophagia</taxon>
        <taxon>Cytophagales</taxon>
        <taxon>Persicobacteraceae</taxon>
        <taxon>Persicobacter</taxon>
    </lineage>
</organism>
<dbReference type="RefSeq" id="WP_338397356.1">
    <property type="nucleotide sequence ID" value="NZ_AP025292.1"/>
</dbReference>
<dbReference type="Gene3D" id="2.60.120.1570">
    <property type="entry name" value="Peptide-N-glycosidase F, N-terminal domain"/>
    <property type="match status" value="1"/>
</dbReference>
<keyword evidence="5" id="KW-1185">Reference proteome</keyword>
<evidence type="ECO:0000313" key="4">
    <source>
        <dbReference type="EMBL" id="BDC97797.1"/>
    </source>
</evidence>
<dbReference type="Gene3D" id="2.60.120.230">
    <property type="match status" value="1"/>
</dbReference>
<sequence length="558" mass="62959">MKHWFTKVVAVASLATCTLPAMARKVKDQGEIIYLSSYNGKMTGDTIRVFFADQKAQIFSKRSSKNELQLIDYAQAQGLSVLTTQAGEHYTLQRPFENMPSMTATGETEKIAGVLCEKYEFVSFSNKMEMWIAKDSKIHGSPYNSMGADKGLVLKVRRNGNSTIEAAKINYKKLKPEALNWPSDFGKFVDAPHYTQQQIENRYETIPVFDHQHLNFGDELKAVTNPQENVAYRVSKGAVVLKKIRLPKRDDARVFARLTQYSEGDAYDRTGSVFVIPTDKPKSFLDAFFQGLDQVPSFKDNKGRTYQGMTVTDDYTPPMELMRFFTSFGVRAYNDKRPIAGYPWADSTIYKQDISELLPAMQEEVWIGVFIGNYAKNGHNVSLDLMYYPSEEPKTKKWVSPIFDTVNLMEMAGQEYPKMFDGDTLEVEVNIPEGVKNVRLRYVPTGHGGWGTGDEFVPKENRIFVDGKLSYRFTPWRTDCATYRLSNPASGNFGNGMSSSDLSRSNWCPGTLTQPTFISMPELTPGKHLIRVAIPQGADAGTMFNFWCVSGTLIGDYE</sequence>
<proteinExistence type="predicted"/>
<evidence type="ECO:0000313" key="5">
    <source>
        <dbReference type="Proteomes" id="UP001354989"/>
    </source>
</evidence>
<dbReference type="Pfam" id="PF22252">
    <property type="entry name" value="PNGase_F-II_N"/>
    <property type="match status" value="1"/>
</dbReference>
<dbReference type="InterPro" id="IPR008977">
    <property type="entry name" value="PHM/PNGase_F_dom_sf"/>
</dbReference>
<dbReference type="Pfam" id="PF09112">
    <property type="entry name" value="N-glycanase_N"/>
    <property type="match status" value="1"/>
</dbReference>
<dbReference type="Pfam" id="PF09113">
    <property type="entry name" value="N-glycanase_C"/>
    <property type="match status" value="1"/>
</dbReference>
<dbReference type="SMART" id="SM01290">
    <property type="entry name" value="N-glycanase_N"/>
    <property type="match status" value="1"/>
</dbReference>
<evidence type="ECO:0000256" key="1">
    <source>
        <dbReference type="ARBA" id="ARBA00023157"/>
    </source>
</evidence>
<protein>
    <recommendedName>
        <fullName evidence="3">Peptide-N-glycosidase F N-terminal domain-containing protein</fullName>
    </recommendedName>
</protein>
<dbReference type="SUPFAM" id="SSF49742">
    <property type="entry name" value="PHM/PNGase F"/>
    <property type="match status" value="1"/>
</dbReference>
<dbReference type="EMBL" id="AP025292">
    <property type="protein sequence ID" value="BDC97797.1"/>
    <property type="molecule type" value="Genomic_DNA"/>
</dbReference>
<feature type="chain" id="PRO_5046415612" description="Peptide-N-glycosidase F N-terminal domain-containing protein" evidence="2">
    <location>
        <begin position="24"/>
        <end position="558"/>
    </location>
</feature>
<gene>
    <name evidence="4" type="ORF">PEPS_00780</name>
</gene>
<dbReference type="InterPro" id="IPR043022">
    <property type="entry name" value="PngaseF_N_sf"/>
</dbReference>